<dbReference type="InterPro" id="IPR025161">
    <property type="entry name" value="IS402-like_dom"/>
</dbReference>
<sequence>MNPGPSDDLDRQDGQVRAALVSDDLWERVAPLLPPAPVRRHRHPGRLRVPDRTALAGILYILWTGASWRDIPAETVGCSGVTAWRRLRDWTEAGVWPRLHAALLTELRRTDSLDLDDCAVDGSHVRALKGGDHVGPSPVDRARPGSKHHLIVDRRGIPLAVIITGGNRHDVTQLLPLLDAIPPIRGMRGRPRRKPRRLYADRGYDFDKYRRLLWKRGIKPMIARRGVAHGSGLGKVRWVVERAFAWLHQFKRLRTRYERRADLHQGLLELACSIICLRRLRAAF</sequence>
<dbReference type="GO" id="GO:0006313">
    <property type="term" value="P:DNA transposition"/>
    <property type="evidence" value="ECO:0007669"/>
    <property type="project" value="InterPro"/>
</dbReference>
<gene>
    <name evidence="3" type="ordered locus">SVEN_5590</name>
</gene>
<evidence type="ECO:0000313" key="3">
    <source>
        <dbReference type="EMBL" id="CCA58876.1"/>
    </source>
</evidence>
<dbReference type="STRING" id="953739.SVEN_5590"/>
<dbReference type="PANTHER" id="PTHR30007">
    <property type="entry name" value="PHP DOMAIN PROTEIN"/>
    <property type="match status" value="1"/>
</dbReference>
<protein>
    <submittedName>
        <fullName evidence="3">Transposase</fullName>
    </submittedName>
</protein>
<organism evidence="3 4">
    <name type="scientific">Streptomyces venezuelae (strain ATCC 10712 / CBS 650.69 / DSM 40230 / JCM 4526 / NBRC 13096 / PD 04745)</name>
    <dbReference type="NCBI Taxonomy" id="953739"/>
    <lineage>
        <taxon>Bacteria</taxon>
        <taxon>Bacillati</taxon>
        <taxon>Actinomycetota</taxon>
        <taxon>Actinomycetes</taxon>
        <taxon>Kitasatosporales</taxon>
        <taxon>Streptomycetaceae</taxon>
        <taxon>Streptomyces</taxon>
    </lineage>
</organism>
<dbReference type="GO" id="GO:0003677">
    <property type="term" value="F:DNA binding"/>
    <property type="evidence" value="ECO:0007669"/>
    <property type="project" value="InterPro"/>
</dbReference>
<accession>F2R867</accession>
<evidence type="ECO:0000259" key="2">
    <source>
        <dbReference type="Pfam" id="PF13340"/>
    </source>
</evidence>
<keyword evidence="4" id="KW-1185">Reference proteome</keyword>
<feature type="domain" description="Transposase IS4-like" evidence="1">
    <location>
        <begin position="118"/>
        <end position="274"/>
    </location>
</feature>
<dbReference type="NCBIfam" id="NF033580">
    <property type="entry name" value="transpos_IS5_3"/>
    <property type="match status" value="1"/>
</dbReference>
<dbReference type="eggNOG" id="COG3293">
    <property type="taxonomic scope" value="Bacteria"/>
</dbReference>
<dbReference type="Pfam" id="PF13340">
    <property type="entry name" value="DUF4096"/>
    <property type="match status" value="1"/>
</dbReference>
<dbReference type="Pfam" id="PF01609">
    <property type="entry name" value="DDE_Tnp_1"/>
    <property type="match status" value="1"/>
</dbReference>
<dbReference type="InterPro" id="IPR002559">
    <property type="entry name" value="Transposase_11"/>
</dbReference>
<reference evidence="3 4" key="1">
    <citation type="journal article" date="2011" name="BMC Genomics">
        <title>Genome-wide analysis of the role of GlnR in Streptomyces venezuelae provides new insights into global nitrogen regulation in actinomycetes.</title>
        <authorList>
            <person name="Pullan S.T."/>
            <person name="Bibb M.J."/>
            <person name="Merrick M."/>
        </authorList>
    </citation>
    <scope>NUCLEOTIDE SEQUENCE [LARGE SCALE GENOMIC DNA]</scope>
    <source>
        <strain evidence="3">ATCC 10712</strain>
    </source>
</reference>
<dbReference type="AlphaFoldDB" id="F2R867"/>
<proteinExistence type="predicted"/>
<name>F2R867_STRVP</name>
<feature type="domain" description="Insertion element IS402-like" evidence="2">
    <location>
        <begin position="21"/>
        <end position="100"/>
    </location>
</feature>
<dbReference type="GO" id="GO:0004803">
    <property type="term" value="F:transposase activity"/>
    <property type="evidence" value="ECO:0007669"/>
    <property type="project" value="InterPro"/>
</dbReference>
<dbReference type="PANTHER" id="PTHR30007:SF1">
    <property type="entry name" value="BLR1914 PROTEIN"/>
    <property type="match status" value="1"/>
</dbReference>
<evidence type="ECO:0000259" key="1">
    <source>
        <dbReference type="Pfam" id="PF01609"/>
    </source>
</evidence>
<evidence type="ECO:0000313" key="4">
    <source>
        <dbReference type="Proteomes" id="UP000006854"/>
    </source>
</evidence>
<dbReference type="Proteomes" id="UP000006854">
    <property type="component" value="Chromosome"/>
</dbReference>
<dbReference type="HOGENOM" id="CLU_055261_1_0_11"/>
<dbReference type="EMBL" id="FR845719">
    <property type="protein sequence ID" value="CCA58876.1"/>
    <property type="molecule type" value="Genomic_DNA"/>
</dbReference>
<dbReference type="KEGG" id="sve:SVEN_5590"/>